<organism evidence="1 2">
    <name type="scientific">Phytophthora palmivora</name>
    <dbReference type="NCBI Taxonomy" id="4796"/>
    <lineage>
        <taxon>Eukaryota</taxon>
        <taxon>Sar</taxon>
        <taxon>Stramenopiles</taxon>
        <taxon>Oomycota</taxon>
        <taxon>Peronosporomycetes</taxon>
        <taxon>Peronosporales</taxon>
        <taxon>Peronosporaceae</taxon>
        <taxon>Phytophthora</taxon>
    </lineage>
</organism>
<sequence length="150" mass="16697">MKLQNARMGVLEAKMNDTRQGKAKNINDSSTSDLVRMRGPISKKWKSGTKRLVAYVKLLLNDGFVLDTTEACYRGQVLSLGIRAEKPVLMFLEELSISSHGSGAVLKHLRSLHRTGALNAKIERHGQFLQAPAIQDPDSGYTHNILEQIR</sequence>
<keyword evidence="2" id="KW-1185">Reference proteome</keyword>
<protein>
    <submittedName>
        <fullName evidence="1">Uncharacterized protein</fullName>
    </submittedName>
</protein>
<gene>
    <name evidence="1" type="ORF">PHPALM_28963</name>
</gene>
<evidence type="ECO:0000313" key="1">
    <source>
        <dbReference type="EMBL" id="POM61939.1"/>
    </source>
</evidence>
<accession>A0A2P4X8T1</accession>
<dbReference type="AlphaFoldDB" id="A0A2P4X8T1"/>
<comment type="caution">
    <text evidence="1">The sequence shown here is derived from an EMBL/GenBank/DDBJ whole genome shotgun (WGS) entry which is preliminary data.</text>
</comment>
<proteinExistence type="predicted"/>
<name>A0A2P4X8T1_9STRA</name>
<evidence type="ECO:0000313" key="2">
    <source>
        <dbReference type="Proteomes" id="UP000237271"/>
    </source>
</evidence>
<dbReference type="Proteomes" id="UP000237271">
    <property type="component" value="Unassembled WGS sequence"/>
</dbReference>
<dbReference type="OrthoDB" id="112166at2759"/>
<dbReference type="EMBL" id="NCKW01015723">
    <property type="protein sequence ID" value="POM61939.1"/>
    <property type="molecule type" value="Genomic_DNA"/>
</dbReference>
<reference evidence="1 2" key="1">
    <citation type="journal article" date="2017" name="Genome Biol. Evol.">
        <title>Phytophthora megakarya and P. palmivora, closely related causal agents of cacao black pod rot, underwent increases in genome sizes and gene numbers by different mechanisms.</title>
        <authorList>
            <person name="Ali S.S."/>
            <person name="Shao J."/>
            <person name="Lary D.J."/>
            <person name="Kronmiller B."/>
            <person name="Shen D."/>
            <person name="Strem M.D."/>
            <person name="Amoako-Attah I."/>
            <person name="Akrofi A.Y."/>
            <person name="Begoude B.A."/>
            <person name="Ten Hoopen G.M."/>
            <person name="Coulibaly K."/>
            <person name="Kebe B.I."/>
            <person name="Melnick R.L."/>
            <person name="Guiltinan M.J."/>
            <person name="Tyler B.M."/>
            <person name="Meinhardt L.W."/>
            <person name="Bailey B.A."/>
        </authorList>
    </citation>
    <scope>NUCLEOTIDE SEQUENCE [LARGE SCALE GENOMIC DNA]</scope>
    <source>
        <strain evidence="2">sbr112.9</strain>
    </source>
</reference>